<keyword evidence="2" id="KW-0472">Membrane</keyword>
<dbReference type="AlphaFoldDB" id="A0A7S4AAW3"/>
<sequence>MTAKNKRNNVSSRTEKRVEREEKMKDIPIYDGENKYSDEEPPTLESSYKPFTTAQLGALIFLMAGISKIYELTVALDEDALKAPSCMAYLNNDETTCKHPHFKSLIQAKYYSAISLAGLVSIYALQLWSSEYYFMKFMNCLSISPLFTTFLALIALPLTIDSPSEEGVLSKTKMWELCTVLTILFGTVAPKSVDHLPFFTGKMEASSVKLISLQAAALWCLVGASLGDVASVIYTGIFASNGVQNALLDTPVPFPEPAKALVYAWMVDKIAMAFLYTFAIVHLPVFKQRAILVAALGIKLCEYYMQLPSMNDPLMNQETIIAPVTMGLAVLSGVAWFM</sequence>
<proteinExistence type="predicted"/>
<evidence type="ECO:0000256" key="1">
    <source>
        <dbReference type="SAM" id="MobiDB-lite"/>
    </source>
</evidence>
<accession>A0A7S4AAW3</accession>
<feature type="transmembrane region" description="Helical" evidence="2">
    <location>
        <begin position="290"/>
        <end position="307"/>
    </location>
</feature>
<feature type="transmembrane region" description="Helical" evidence="2">
    <location>
        <begin position="210"/>
        <end position="240"/>
    </location>
</feature>
<feature type="transmembrane region" description="Helical" evidence="2">
    <location>
        <begin position="140"/>
        <end position="160"/>
    </location>
</feature>
<feature type="compositionally biased region" description="Basic and acidic residues" evidence="1">
    <location>
        <begin position="13"/>
        <end position="38"/>
    </location>
</feature>
<name>A0A7S4AAW3_9STRA</name>
<feature type="transmembrane region" description="Helical" evidence="2">
    <location>
        <begin position="172"/>
        <end position="189"/>
    </location>
</feature>
<feature type="transmembrane region" description="Helical" evidence="2">
    <location>
        <begin position="319"/>
        <end position="337"/>
    </location>
</feature>
<feature type="transmembrane region" description="Helical" evidence="2">
    <location>
        <begin position="110"/>
        <end position="128"/>
    </location>
</feature>
<gene>
    <name evidence="3" type="ORF">PAUS00366_LOCUS2246</name>
</gene>
<feature type="transmembrane region" description="Helical" evidence="2">
    <location>
        <begin position="51"/>
        <end position="70"/>
    </location>
</feature>
<feature type="transmembrane region" description="Helical" evidence="2">
    <location>
        <begin position="260"/>
        <end position="283"/>
    </location>
</feature>
<protein>
    <submittedName>
        <fullName evidence="3">Uncharacterized protein</fullName>
    </submittedName>
</protein>
<evidence type="ECO:0000313" key="3">
    <source>
        <dbReference type="EMBL" id="CAE0709526.1"/>
    </source>
</evidence>
<evidence type="ECO:0000256" key="2">
    <source>
        <dbReference type="SAM" id="Phobius"/>
    </source>
</evidence>
<organism evidence="3">
    <name type="scientific">Pseudo-nitzschia australis</name>
    <dbReference type="NCBI Taxonomy" id="44445"/>
    <lineage>
        <taxon>Eukaryota</taxon>
        <taxon>Sar</taxon>
        <taxon>Stramenopiles</taxon>
        <taxon>Ochrophyta</taxon>
        <taxon>Bacillariophyta</taxon>
        <taxon>Bacillariophyceae</taxon>
        <taxon>Bacillariophycidae</taxon>
        <taxon>Bacillariales</taxon>
        <taxon>Bacillariaceae</taxon>
        <taxon>Pseudo-nitzschia</taxon>
    </lineage>
</organism>
<feature type="region of interest" description="Disordered" evidence="1">
    <location>
        <begin position="1"/>
        <end position="44"/>
    </location>
</feature>
<dbReference type="EMBL" id="HBIX01002966">
    <property type="protein sequence ID" value="CAE0709526.1"/>
    <property type="molecule type" value="Transcribed_RNA"/>
</dbReference>
<keyword evidence="2" id="KW-0812">Transmembrane</keyword>
<reference evidence="3" key="1">
    <citation type="submission" date="2021-01" db="EMBL/GenBank/DDBJ databases">
        <authorList>
            <person name="Corre E."/>
            <person name="Pelletier E."/>
            <person name="Niang G."/>
            <person name="Scheremetjew M."/>
            <person name="Finn R."/>
            <person name="Kale V."/>
            <person name="Holt S."/>
            <person name="Cochrane G."/>
            <person name="Meng A."/>
            <person name="Brown T."/>
            <person name="Cohen L."/>
        </authorList>
    </citation>
    <scope>NUCLEOTIDE SEQUENCE</scope>
    <source>
        <strain evidence="3">10249 10 AB</strain>
    </source>
</reference>
<keyword evidence="2" id="KW-1133">Transmembrane helix</keyword>